<protein>
    <submittedName>
        <fullName evidence="1">Uncharacterized protein</fullName>
    </submittedName>
</protein>
<accession>A0A1H1H178</accession>
<dbReference type="AlphaFoldDB" id="A0A1H1H178"/>
<evidence type="ECO:0000313" key="1">
    <source>
        <dbReference type="EMBL" id="SDR19272.1"/>
    </source>
</evidence>
<organism evidence="1 2">
    <name type="scientific">Paraburkholderia fungorum</name>
    <dbReference type="NCBI Taxonomy" id="134537"/>
    <lineage>
        <taxon>Bacteria</taxon>
        <taxon>Pseudomonadati</taxon>
        <taxon>Pseudomonadota</taxon>
        <taxon>Betaproteobacteria</taxon>
        <taxon>Burkholderiales</taxon>
        <taxon>Burkholderiaceae</taxon>
        <taxon>Paraburkholderia</taxon>
    </lineage>
</organism>
<reference evidence="2" key="1">
    <citation type="submission" date="2016-10" db="EMBL/GenBank/DDBJ databases">
        <authorList>
            <person name="Varghese N."/>
        </authorList>
    </citation>
    <scope>NUCLEOTIDE SEQUENCE [LARGE SCALE GENOMIC DNA]</scope>
    <source>
        <strain evidence="2">GAS106B</strain>
    </source>
</reference>
<dbReference type="RefSeq" id="WP_171910257.1">
    <property type="nucleotide sequence ID" value="NZ_FNKP01000002.1"/>
</dbReference>
<dbReference type="Proteomes" id="UP000183487">
    <property type="component" value="Unassembled WGS sequence"/>
</dbReference>
<sequence length="101" mass="10821">MTAGLQIWNASGQLLLDATSRVGRIKGSQQISGGSGSIAMDLSSGTPFWSFQPDFLFAHINGNSPVPVVSISSTGISWTYSSPPTTSYLYPITGWLFWGVY</sequence>
<gene>
    <name evidence="1" type="ORF">SAMN05443245_3447</name>
</gene>
<proteinExistence type="predicted"/>
<name>A0A1H1H178_9BURK</name>
<dbReference type="EMBL" id="FNKP01000002">
    <property type="protein sequence ID" value="SDR19272.1"/>
    <property type="molecule type" value="Genomic_DNA"/>
</dbReference>
<evidence type="ECO:0000313" key="2">
    <source>
        <dbReference type="Proteomes" id="UP000183487"/>
    </source>
</evidence>
<keyword evidence="2" id="KW-1185">Reference proteome</keyword>